<evidence type="ECO:0000256" key="9">
    <source>
        <dbReference type="SAM" id="MobiDB-lite"/>
    </source>
</evidence>
<evidence type="ECO:0000256" key="10">
    <source>
        <dbReference type="SAM" id="Phobius"/>
    </source>
</evidence>
<feature type="domain" description="Potassium channel" evidence="11">
    <location>
        <begin position="185"/>
        <end position="240"/>
    </location>
</feature>
<comment type="subcellular location">
    <subcellularLocation>
        <location evidence="1">Membrane</location>
        <topology evidence="1">Multi-pass membrane protein</topology>
    </subcellularLocation>
</comment>
<dbReference type="InterPro" id="IPR013099">
    <property type="entry name" value="K_chnl_dom"/>
</dbReference>
<keyword evidence="6 10" id="KW-0472">Membrane</keyword>
<evidence type="ECO:0000256" key="3">
    <source>
        <dbReference type="ARBA" id="ARBA00022692"/>
    </source>
</evidence>
<evidence type="ECO:0000313" key="13">
    <source>
        <dbReference type="WBParaSite" id="SPAL_0001473400.1"/>
    </source>
</evidence>
<dbReference type="Proteomes" id="UP000046392">
    <property type="component" value="Unplaced"/>
</dbReference>
<name>A0A0N5CA09_STREA</name>
<feature type="region of interest" description="Disordered" evidence="9">
    <location>
        <begin position="759"/>
        <end position="800"/>
    </location>
</feature>
<evidence type="ECO:0000256" key="1">
    <source>
        <dbReference type="ARBA" id="ARBA00004141"/>
    </source>
</evidence>
<dbReference type="GO" id="GO:0030322">
    <property type="term" value="P:stabilization of membrane potential"/>
    <property type="evidence" value="ECO:0007669"/>
    <property type="project" value="TreeGrafter"/>
</dbReference>
<dbReference type="Gene3D" id="1.10.287.70">
    <property type="match status" value="1"/>
</dbReference>
<dbReference type="SUPFAM" id="SSF81324">
    <property type="entry name" value="Voltage-gated potassium channels"/>
    <property type="match status" value="2"/>
</dbReference>
<organism evidence="12 13">
    <name type="scientific">Strongyloides papillosus</name>
    <name type="common">Intestinal threadworm</name>
    <dbReference type="NCBI Taxonomy" id="174720"/>
    <lineage>
        <taxon>Eukaryota</taxon>
        <taxon>Metazoa</taxon>
        <taxon>Ecdysozoa</taxon>
        <taxon>Nematoda</taxon>
        <taxon>Chromadorea</taxon>
        <taxon>Rhabditida</taxon>
        <taxon>Tylenchina</taxon>
        <taxon>Panagrolaimomorpha</taxon>
        <taxon>Strongyloidoidea</taxon>
        <taxon>Strongyloididae</taxon>
        <taxon>Strongyloides</taxon>
    </lineage>
</organism>
<evidence type="ECO:0000256" key="7">
    <source>
        <dbReference type="ARBA" id="ARBA00023303"/>
    </source>
</evidence>
<proteinExistence type="inferred from homology"/>
<dbReference type="PANTHER" id="PTHR11003">
    <property type="entry name" value="POTASSIUM CHANNEL, SUBFAMILY K"/>
    <property type="match status" value="1"/>
</dbReference>
<keyword evidence="3 8" id="KW-0812">Transmembrane</keyword>
<keyword evidence="7 8" id="KW-0407">Ion channel</keyword>
<feature type="compositionally biased region" description="Polar residues" evidence="9">
    <location>
        <begin position="28"/>
        <end position="37"/>
    </location>
</feature>
<evidence type="ECO:0000256" key="8">
    <source>
        <dbReference type="RuleBase" id="RU003857"/>
    </source>
</evidence>
<comment type="similarity">
    <text evidence="8">Belongs to the two pore domain potassium channel (TC 1.A.1.8) family.</text>
</comment>
<feature type="transmembrane region" description="Helical" evidence="10">
    <location>
        <begin position="414"/>
        <end position="433"/>
    </location>
</feature>
<dbReference type="PRINTS" id="PR01333">
    <property type="entry name" value="2POREKCHANEL"/>
</dbReference>
<feature type="compositionally biased region" description="Low complexity" evidence="9">
    <location>
        <begin position="762"/>
        <end position="772"/>
    </location>
</feature>
<dbReference type="GO" id="GO:0005886">
    <property type="term" value="C:plasma membrane"/>
    <property type="evidence" value="ECO:0007669"/>
    <property type="project" value="TreeGrafter"/>
</dbReference>
<protein>
    <submittedName>
        <fullName evidence="13">Potassium channel domain-containing protein</fullName>
    </submittedName>
</protein>
<keyword evidence="12" id="KW-1185">Reference proteome</keyword>
<evidence type="ECO:0000256" key="6">
    <source>
        <dbReference type="ARBA" id="ARBA00023136"/>
    </source>
</evidence>
<evidence type="ECO:0000256" key="5">
    <source>
        <dbReference type="ARBA" id="ARBA00023065"/>
    </source>
</evidence>
<dbReference type="InterPro" id="IPR003280">
    <property type="entry name" value="2pore_dom_K_chnl"/>
</dbReference>
<dbReference type="WBParaSite" id="SPAL_0001473400.1">
    <property type="protein sequence ID" value="SPAL_0001473400.1"/>
    <property type="gene ID" value="SPAL_0001473400"/>
</dbReference>
<accession>A0A0N5CA09</accession>
<keyword evidence="4 10" id="KW-1133">Transmembrane helix</keyword>
<dbReference type="GO" id="GO:0015271">
    <property type="term" value="F:outward rectifier potassium channel activity"/>
    <property type="evidence" value="ECO:0007669"/>
    <property type="project" value="TreeGrafter"/>
</dbReference>
<evidence type="ECO:0000256" key="2">
    <source>
        <dbReference type="ARBA" id="ARBA00022448"/>
    </source>
</evidence>
<evidence type="ECO:0000256" key="4">
    <source>
        <dbReference type="ARBA" id="ARBA00022989"/>
    </source>
</evidence>
<feature type="transmembrane region" description="Helical" evidence="10">
    <location>
        <begin position="387"/>
        <end position="408"/>
    </location>
</feature>
<dbReference type="GO" id="GO:0022841">
    <property type="term" value="F:potassium ion leak channel activity"/>
    <property type="evidence" value="ECO:0007669"/>
    <property type="project" value="TreeGrafter"/>
</dbReference>
<reference evidence="13" key="1">
    <citation type="submission" date="2017-02" db="UniProtKB">
        <authorList>
            <consortium name="WormBaseParasite"/>
        </authorList>
    </citation>
    <scope>IDENTIFICATION</scope>
</reference>
<keyword evidence="5 8" id="KW-0406">Ion transport</keyword>
<feature type="region of interest" description="Disordered" evidence="9">
    <location>
        <begin position="1"/>
        <end position="48"/>
    </location>
</feature>
<feature type="domain" description="Potassium channel" evidence="11">
    <location>
        <begin position="393"/>
        <end position="466"/>
    </location>
</feature>
<sequence length="824" mass="93963">MPILLKSASHHPSSSRLAGPQQRRISRVSANTSTHNKPSIRKDESIGSGKGNLSLANHIYELKKSLIEKSPLTWKQRLSPSNILKVFKRIYKKRHLKYLTPLFFVMLYMVAGAALFLWIESGNSNLKKLEIYQNYKREKLYFLKRMDEIFQDRTLRNSSQRRKEINDAIANFHNEIEVDFNIDPIWTWSSAMYFSGTIFTTIGYGDIACETTWGRILTIIYAIFGIPLMLVTLSDLGKFLYVTINEGLDWISETYSFIFSKLGRKKSEHDICDLIEQGGLVSNNNGQKIGGDISHKCSLTTPNDLSLRLSVSSKGAFEKELEDKVFEIPEITYNDNPVIPIFCIRPSIDTAITIDDNEIEKKDDNDIELFDEEDLEDIDAPPPRMHVLVALSVTIGWIFFCALLFKLWEHDWTYGESCYFMFISLSTIGLGDLSVKRRDMMVLCFVFVIVGLSLVSMCINVIQGAIEDLYKRLLLRLLMEYTAKMAENGDHADASMGLMKSWGSNKAAKYLMPLISAEKRKHALEIIKEEAKENGYEIPPILEDIDEKSGMPKIFKVQDAEPSLVNDLFDAIVKESDPAKFESISRITLTPNIVYLESFAQTDIKEHSDQSLQTISTILEESSSQTDVEEKDILDTFTQCEAIIQEDAEVQTNKLDVANNETMTDIVTFNEISLQTDGILLNDEEMQTIAIKNIVVETQTEGTNLSDSSIQTIEKELIDSEIQTDAPTRLKKHFKQKKPRRRMTFHIKKNEILPCDVKILEEPPSSSSVSSESLKDESSMEKLDWDPIDGMHAEKQRPVKDLLRMFDKTAKKHTKGAYERRKSK</sequence>
<dbReference type="Pfam" id="PF07885">
    <property type="entry name" value="Ion_trans_2"/>
    <property type="match status" value="2"/>
</dbReference>
<keyword evidence="2 8" id="KW-0813">Transport</keyword>
<feature type="transmembrane region" description="Helical" evidence="10">
    <location>
        <begin position="216"/>
        <end position="233"/>
    </location>
</feature>
<feature type="compositionally biased region" description="Basic and acidic residues" evidence="9">
    <location>
        <begin position="773"/>
        <end position="800"/>
    </location>
</feature>
<feature type="transmembrane region" description="Helical" evidence="10">
    <location>
        <begin position="98"/>
        <end position="119"/>
    </location>
</feature>
<feature type="transmembrane region" description="Helical" evidence="10">
    <location>
        <begin position="440"/>
        <end position="462"/>
    </location>
</feature>
<dbReference type="PANTHER" id="PTHR11003:SF312">
    <property type="entry name" value="POTASSIUM CHANNEL DOMAIN-CONTAINING PROTEIN"/>
    <property type="match status" value="1"/>
</dbReference>
<dbReference type="AlphaFoldDB" id="A0A0N5CA09"/>
<evidence type="ECO:0000259" key="11">
    <source>
        <dbReference type="Pfam" id="PF07885"/>
    </source>
</evidence>
<evidence type="ECO:0000313" key="12">
    <source>
        <dbReference type="Proteomes" id="UP000046392"/>
    </source>
</evidence>